<dbReference type="Pfam" id="PF13545">
    <property type="entry name" value="HTH_Crp_2"/>
    <property type="match status" value="1"/>
</dbReference>
<dbReference type="InterPro" id="IPR014710">
    <property type="entry name" value="RmlC-like_jellyroll"/>
</dbReference>
<dbReference type="InterPro" id="IPR012318">
    <property type="entry name" value="HTH_CRP"/>
</dbReference>
<dbReference type="PANTHER" id="PTHR24567:SF74">
    <property type="entry name" value="HTH-TYPE TRANSCRIPTIONAL REGULATOR ARCR"/>
    <property type="match status" value="1"/>
</dbReference>
<evidence type="ECO:0000256" key="2">
    <source>
        <dbReference type="ARBA" id="ARBA00023125"/>
    </source>
</evidence>
<proteinExistence type="predicted"/>
<dbReference type="InterPro" id="IPR036388">
    <property type="entry name" value="WH-like_DNA-bd_sf"/>
</dbReference>
<dbReference type="SUPFAM" id="SSF46785">
    <property type="entry name" value="Winged helix' DNA-binding domain"/>
    <property type="match status" value="1"/>
</dbReference>
<dbReference type="PANTHER" id="PTHR24567">
    <property type="entry name" value="CRP FAMILY TRANSCRIPTIONAL REGULATORY PROTEIN"/>
    <property type="match status" value="1"/>
</dbReference>
<dbReference type="CDD" id="cd00038">
    <property type="entry name" value="CAP_ED"/>
    <property type="match status" value="1"/>
</dbReference>
<dbReference type="OrthoDB" id="8254501at2"/>
<evidence type="ECO:0000256" key="1">
    <source>
        <dbReference type="ARBA" id="ARBA00023015"/>
    </source>
</evidence>
<organism evidence="6 7">
    <name type="scientific">Massilimicrobiota timonensis</name>
    <dbReference type="NCBI Taxonomy" id="1776392"/>
    <lineage>
        <taxon>Bacteria</taxon>
        <taxon>Bacillati</taxon>
        <taxon>Bacillota</taxon>
        <taxon>Erysipelotrichia</taxon>
        <taxon>Erysipelotrichales</taxon>
        <taxon>Erysipelotrichaceae</taxon>
        <taxon>Massilimicrobiota</taxon>
    </lineage>
</organism>
<dbReference type="EMBL" id="NFLJ01000005">
    <property type="protein sequence ID" value="OUQ35940.1"/>
    <property type="molecule type" value="Genomic_DNA"/>
</dbReference>
<dbReference type="PROSITE" id="PS50042">
    <property type="entry name" value="CNMP_BINDING_3"/>
    <property type="match status" value="1"/>
</dbReference>
<dbReference type="Proteomes" id="UP000195305">
    <property type="component" value="Unassembled WGS sequence"/>
</dbReference>
<evidence type="ECO:0000256" key="3">
    <source>
        <dbReference type="ARBA" id="ARBA00023163"/>
    </source>
</evidence>
<keyword evidence="7" id="KW-1185">Reference proteome</keyword>
<dbReference type="AlphaFoldDB" id="A0A1Y4T2S2"/>
<evidence type="ECO:0000313" key="7">
    <source>
        <dbReference type="Proteomes" id="UP000195305"/>
    </source>
</evidence>
<accession>A0A1Y4T2S2</accession>
<dbReference type="SMART" id="SM00100">
    <property type="entry name" value="cNMP"/>
    <property type="match status" value="1"/>
</dbReference>
<dbReference type="Gene3D" id="1.10.10.10">
    <property type="entry name" value="Winged helix-like DNA-binding domain superfamily/Winged helix DNA-binding domain"/>
    <property type="match status" value="1"/>
</dbReference>
<sequence>MELKKECYLYFKKAGQIQNYQKTDLIYMQEDDADLIYLIIKGKVRVYVMNSNGKEVTVDILKSGEIFGESALIPHSKRPTTVEALQDVQLIACYPEKLYLYCQQSQELMIFIMQSMSKTCDYLTAMMKRSYTYNRYEKVAAFLLDQIQYDQQQEISYTHEEMASLLGLSRVTVTKVLNEFEKEKMILLQYKTIVIKDKNKLYSLLHK</sequence>
<name>A0A1Y4T2S2_9FIRM</name>
<dbReference type="InterPro" id="IPR018490">
    <property type="entry name" value="cNMP-bd_dom_sf"/>
</dbReference>
<dbReference type="SMART" id="SM00419">
    <property type="entry name" value="HTH_CRP"/>
    <property type="match status" value="1"/>
</dbReference>
<dbReference type="InterPro" id="IPR036390">
    <property type="entry name" value="WH_DNA-bd_sf"/>
</dbReference>
<dbReference type="GO" id="GO:0005829">
    <property type="term" value="C:cytosol"/>
    <property type="evidence" value="ECO:0007669"/>
    <property type="project" value="TreeGrafter"/>
</dbReference>
<keyword evidence="3" id="KW-0804">Transcription</keyword>
<dbReference type="RefSeq" id="WP_087357239.1">
    <property type="nucleotide sequence ID" value="NZ_NFLJ01000005.1"/>
</dbReference>
<dbReference type="SUPFAM" id="SSF51206">
    <property type="entry name" value="cAMP-binding domain-like"/>
    <property type="match status" value="1"/>
</dbReference>
<feature type="domain" description="Cyclic nucleotide-binding" evidence="4">
    <location>
        <begin position="1"/>
        <end position="92"/>
    </location>
</feature>
<dbReference type="Pfam" id="PF00027">
    <property type="entry name" value="cNMP_binding"/>
    <property type="match status" value="1"/>
</dbReference>
<evidence type="ECO:0000259" key="4">
    <source>
        <dbReference type="PROSITE" id="PS50042"/>
    </source>
</evidence>
<keyword evidence="1" id="KW-0805">Transcription regulation</keyword>
<gene>
    <name evidence="6" type="ORF">B5E75_02595</name>
</gene>
<reference evidence="6 7" key="1">
    <citation type="journal article" date="2018" name="BMC Genomics">
        <title>Whole genome sequencing and function prediction of 133 gut anaerobes isolated from chicken caecum in pure cultures.</title>
        <authorList>
            <person name="Medvecky M."/>
            <person name="Cejkova D."/>
            <person name="Polansky O."/>
            <person name="Karasova D."/>
            <person name="Kubasova T."/>
            <person name="Cizek A."/>
            <person name="Rychlik I."/>
        </authorList>
    </citation>
    <scope>NUCLEOTIDE SEQUENCE [LARGE SCALE GENOMIC DNA]</scope>
    <source>
        <strain evidence="6 7">An13</strain>
    </source>
</reference>
<comment type="caution">
    <text evidence="6">The sequence shown here is derived from an EMBL/GenBank/DDBJ whole genome shotgun (WGS) entry which is preliminary data.</text>
</comment>
<dbReference type="Gene3D" id="2.60.120.10">
    <property type="entry name" value="Jelly Rolls"/>
    <property type="match status" value="1"/>
</dbReference>
<dbReference type="InterPro" id="IPR050397">
    <property type="entry name" value="Env_Response_Regulators"/>
</dbReference>
<dbReference type="GO" id="GO:0003700">
    <property type="term" value="F:DNA-binding transcription factor activity"/>
    <property type="evidence" value="ECO:0007669"/>
    <property type="project" value="TreeGrafter"/>
</dbReference>
<feature type="domain" description="HTH crp-type" evidence="5">
    <location>
        <begin position="133"/>
        <end position="199"/>
    </location>
</feature>
<evidence type="ECO:0000313" key="6">
    <source>
        <dbReference type="EMBL" id="OUQ35940.1"/>
    </source>
</evidence>
<dbReference type="InterPro" id="IPR000595">
    <property type="entry name" value="cNMP-bd_dom"/>
</dbReference>
<keyword evidence="2" id="KW-0238">DNA-binding</keyword>
<dbReference type="PROSITE" id="PS51063">
    <property type="entry name" value="HTH_CRP_2"/>
    <property type="match status" value="1"/>
</dbReference>
<dbReference type="GO" id="GO:0003677">
    <property type="term" value="F:DNA binding"/>
    <property type="evidence" value="ECO:0007669"/>
    <property type="project" value="UniProtKB-KW"/>
</dbReference>
<evidence type="ECO:0000259" key="5">
    <source>
        <dbReference type="PROSITE" id="PS51063"/>
    </source>
</evidence>
<protein>
    <submittedName>
        <fullName evidence="6">Crp/Fnr family transcriptional regulator</fullName>
    </submittedName>
</protein>